<dbReference type="Pfam" id="PF00155">
    <property type="entry name" value="Aminotran_1_2"/>
    <property type="match status" value="1"/>
</dbReference>
<reference evidence="3 4" key="1">
    <citation type="submission" date="2023-07" db="EMBL/GenBank/DDBJ databases">
        <title>Sorghum-associated microbial communities from plants grown in Nebraska, USA.</title>
        <authorList>
            <person name="Schachtman D."/>
        </authorList>
    </citation>
    <scope>NUCLEOTIDE SEQUENCE [LARGE SCALE GENOMIC DNA]</scope>
    <source>
        <strain evidence="3 4">CC482</strain>
    </source>
</reference>
<feature type="domain" description="Aminotransferase class I/classII large" evidence="2">
    <location>
        <begin position="57"/>
        <end position="368"/>
    </location>
</feature>
<dbReference type="Gene3D" id="3.90.1150.10">
    <property type="entry name" value="Aspartate Aminotransferase, domain 1"/>
    <property type="match status" value="1"/>
</dbReference>
<dbReference type="CDD" id="cd00609">
    <property type="entry name" value="AAT_like"/>
    <property type="match status" value="1"/>
</dbReference>
<comment type="caution">
    <text evidence="3">The sequence shown here is derived from an EMBL/GenBank/DDBJ whole genome shotgun (WGS) entry which is preliminary data.</text>
</comment>
<evidence type="ECO:0000259" key="2">
    <source>
        <dbReference type="Pfam" id="PF00155"/>
    </source>
</evidence>
<dbReference type="Gene3D" id="3.40.640.10">
    <property type="entry name" value="Type I PLP-dependent aspartate aminotransferase-like (Major domain)"/>
    <property type="match status" value="1"/>
</dbReference>
<gene>
    <name evidence="3" type="ORF">J2T15_002065</name>
</gene>
<dbReference type="InterPro" id="IPR015421">
    <property type="entry name" value="PyrdxlP-dep_Trfase_major"/>
</dbReference>
<keyword evidence="1 3" id="KW-0032">Aminotransferase</keyword>
<dbReference type="SUPFAM" id="SSF53383">
    <property type="entry name" value="PLP-dependent transferases"/>
    <property type="match status" value="1"/>
</dbReference>
<dbReference type="PANTHER" id="PTHR43510:SF1">
    <property type="entry name" value="AMINOTRANSFERASE FUNCTION, HYPOTHETICAL (EUROFUNG)"/>
    <property type="match status" value="1"/>
</dbReference>
<protein>
    <recommendedName>
        <fullName evidence="1">Aminotransferase</fullName>
        <ecNumber evidence="1">2.6.1.-</ecNumber>
    </recommendedName>
</protein>
<dbReference type="InterPro" id="IPR015424">
    <property type="entry name" value="PyrdxlP-dep_Trfase"/>
</dbReference>
<comment type="similarity">
    <text evidence="1">Belongs to the class-I pyridoxal-phosphate-dependent aminotransferase family.</text>
</comment>
<evidence type="ECO:0000313" key="4">
    <source>
        <dbReference type="Proteomes" id="UP001229346"/>
    </source>
</evidence>
<name>A0ABT9U1R1_PAEHA</name>
<evidence type="ECO:0000313" key="3">
    <source>
        <dbReference type="EMBL" id="MDQ0112630.1"/>
    </source>
</evidence>
<sequence>MHIAPFALEQWQNLHAKQAKYNLADTCADCLTMEQLLSIGGASPAGQLQAMSALKLAYGETQGSQQLRQLAAQRYTSVTADGIVKMNGAAAANALVMFMLLEPGDRIVTFHPTYQQFHAYPASLGAEIVLVPLRPENGFLPDLAELRRAASEGTKLIVLNNPNNPTGTLLDRDMLEEIVSIARSCGAYILCDEICMNLWPGERVRPAPSIADLYERGIATSSLSKALSLPALRIGWIACADRDIISECMKSRDYTTVSCGVLTDRLAAVALIHYDHILARSKQLLRSNIAVLQEWSAKEEAFSFIQPQGGTAALLKLHLPERSESFCKTLLDETGVLLVPGSCFGLEGYARIGCAGKTNVLRQGLTRISEYVHQRS</sequence>
<organism evidence="3 4">
    <name type="scientific">Paenibacillus harenae</name>
    <dbReference type="NCBI Taxonomy" id="306543"/>
    <lineage>
        <taxon>Bacteria</taxon>
        <taxon>Bacillati</taxon>
        <taxon>Bacillota</taxon>
        <taxon>Bacilli</taxon>
        <taxon>Bacillales</taxon>
        <taxon>Paenibacillaceae</taxon>
        <taxon>Paenibacillus</taxon>
    </lineage>
</organism>
<dbReference type="GO" id="GO:0008483">
    <property type="term" value="F:transaminase activity"/>
    <property type="evidence" value="ECO:0007669"/>
    <property type="project" value="UniProtKB-KW"/>
</dbReference>
<dbReference type="EMBL" id="JAUSSU010000004">
    <property type="protein sequence ID" value="MDQ0112630.1"/>
    <property type="molecule type" value="Genomic_DNA"/>
</dbReference>
<dbReference type="InterPro" id="IPR004839">
    <property type="entry name" value="Aminotransferase_I/II_large"/>
</dbReference>
<comment type="cofactor">
    <cofactor evidence="1">
        <name>pyridoxal 5'-phosphate</name>
        <dbReference type="ChEBI" id="CHEBI:597326"/>
    </cofactor>
</comment>
<keyword evidence="4" id="KW-1185">Reference proteome</keyword>
<dbReference type="PROSITE" id="PS00105">
    <property type="entry name" value="AA_TRANSFER_CLASS_1"/>
    <property type="match status" value="1"/>
</dbReference>
<dbReference type="EC" id="2.6.1.-" evidence="1"/>
<dbReference type="InterPro" id="IPR015422">
    <property type="entry name" value="PyrdxlP-dep_Trfase_small"/>
</dbReference>
<dbReference type="PANTHER" id="PTHR43510">
    <property type="entry name" value="AMINOTRANSFERASE FUNCTION, HYPOTHETICAL (EUROFUNG)"/>
    <property type="match status" value="1"/>
</dbReference>
<proteinExistence type="inferred from homology"/>
<accession>A0ABT9U1R1</accession>
<keyword evidence="1" id="KW-0808">Transferase</keyword>
<dbReference type="Proteomes" id="UP001229346">
    <property type="component" value="Unassembled WGS sequence"/>
</dbReference>
<dbReference type="PRINTS" id="PR00753">
    <property type="entry name" value="ACCSYNTHASE"/>
</dbReference>
<evidence type="ECO:0000256" key="1">
    <source>
        <dbReference type="RuleBase" id="RU000481"/>
    </source>
</evidence>
<dbReference type="RefSeq" id="WP_307203543.1">
    <property type="nucleotide sequence ID" value="NZ_JAUSSU010000004.1"/>
</dbReference>
<dbReference type="InterPro" id="IPR004838">
    <property type="entry name" value="NHTrfase_class1_PyrdxlP-BS"/>
</dbReference>